<dbReference type="EMBL" id="JAPWDO010000002">
    <property type="protein sequence ID" value="KAJ5483470.1"/>
    <property type="molecule type" value="Genomic_DNA"/>
</dbReference>
<sequence length="89" mass="10254">MSSIGLFWSRIPAANTVVAGLVLFALVLVVLYWRARRGRRHTVDLTVPQGNMVNIPTWKRSYDLEAQQPYRRRPYGFEDMIRGSGIDDM</sequence>
<reference evidence="2" key="1">
    <citation type="submission" date="2022-12" db="EMBL/GenBank/DDBJ databases">
        <authorList>
            <person name="Petersen C."/>
        </authorList>
    </citation>
    <scope>NUCLEOTIDE SEQUENCE</scope>
    <source>
        <strain evidence="2">IBT 17660</strain>
    </source>
</reference>
<keyword evidence="1" id="KW-1133">Transmembrane helix</keyword>
<name>A0A9W9X4I1_9EURO</name>
<keyword evidence="3" id="KW-1185">Reference proteome</keyword>
<keyword evidence="1" id="KW-0472">Membrane</keyword>
<dbReference type="AlphaFoldDB" id="A0A9W9X4I1"/>
<keyword evidence="1" id="KW-0812">Transmembrane</keyword>
<evidence type="ECO:0000313" key="3">
    <source>
        <dbReference type="Proteomes" id="UP001147760"/>
    </source>
</evidence>
<reference evidence="2" key="2">
    <citation type="journal article" date="2023" name="IMA Fungus">
        <title>Comparative genomic study of the Penicillium genus elucidates a diverse pangenome and 15 lateral gene transfer events.</title>
        <authorList>
            <person name="Petersen C."/>
            <person name="Sorensen T."/>
            <person name="Nielsen M.R."/>
            <person name="Sondergaard T.E."/>
            <person name="Sorensen J.L."/>
            <person name="Fitzpatrick D.A."/>
            <person name="Frisvad J.C."/>
            <person name="Nielsen K.L."/>
        </authorList>
    </citation>
    <scope>NUCLEOTIDE SEQUENCE</scope>
    <source>
        <strain evidence="2">IBT 17660</strain>
    </source>
</reference>
<comment type="caution">
    <text evidence="2">The sequence shown here is derived from an EMBL/GenBank/DDBJ whole genome shotgun (WGS) entry which is preliminary data.</text>
</comment>
<organism evidence="2 3">
    <name type="scientific">Penicillium desertorum</name>
    <dbReference type="NCBI Taxonomy" id="1303715"/>
    <lineage>
        <taxon>Eukaryota</taxon>
        <taxon>Fungi</taxon>
        <taxon>Dikarya</taxon>
        <taxon>Ascomycota</taxon>
        <taxon>Pezizomycotina</taxon>
        <taxon>Eurotiomycetes</taxon>
        <taxon>Eurotiomycetidae</taxon>
        <taxon>Eurotiales</taxon>
        <taxon>Aspergillaceae</taxon>
        <taxon>Penicillium</taxon>
    </lineage>
</organism>
<gene>
    <name evidence="2" type="ORF">N7530_002716</name>
</gene>
<dbReference type="OrthoDB" id="4357971at2759"/>
<evidence type="ECO:0000313" key="2">
    <source>
        <dbReference type="EMBL" id="KAJ5483470.1"/>
    </source>
</evidence>
<accession>A0A9W9X4I1</accession>
<proteinExistence type="predicted"/>
<feature type="transmembrane region" description="Helical" evidence="1">
    <location>
        <begin position="12"/>
        <end position="33"/>
    </location>
</feature>
<dbReference type="Proteomes" id="UP001147760">
    <property type="component" value="Unassembled WGS sequence"/>
</dbReference>
<evidence type="ECO:0000256" key="1">
    <source>
        <dbReference type="SAM" id="Phobius"/>
    </source>
</evidence>
<protein>
    <submittedName>
        <fullName evidence="2">Uncharacterized protein</fullName>
    </submittedName>
</protein>